<dbReference type="Gene3D" id="3.40.30.10">
    <property type="entry name" value="Glutaredoxin"/>
    <property type="match status" value="1"/>
</dbReference>
<evidence type="ECO:0000256" key="6">
    <source>
        <dbReference type="ARBA" id="ARBA00022448"/>
    </source>
</evidence>
<evidence type="ECO:0000256" key="13">
    <source>
        <dbReference type="ARBA" id="ARBA00023157"/>
    </source>
</evidence>
<proteinExistence type="evidence at protein level"/>
<dbReference type="SMART" id="SM00916">
    <property type="entry name" value="L51_S25_CI-B8"/>
    <property type="match status" value="1"/>
</dbReference>
<dbReference type="FunCoup" id="Q4PM50">
    <property type="interactions" value="929"/>
</dbReference>
<dbReference type="AlphaFoldDB" id="Q4PM50"/>
<dbReference type="EMBL" id="ABJB010212455">
    <property type="status" value="NOT_ANNOTATED_CDS"/>
    <property type="molecule type" value="Genomic_DNA"/>
</dbReference>
<keyword evidence="12" id="KW-0472">Membrane</keyword>
<dbReference type="PIRSF" id="PIRSF005822">
    <property type="entry name" value="NDUA2"/>
    <property type="match status" value="1"/>
</dbReference>
<dbReference type="STRING" id="6945.Q4PM50"/>
<evidence type="ECO:0000256" key="14">
    <source>
        <dbReference type="ARBA" id="ARBA00031441"/>
    </source>
</evidence>
<evidence type="ECO:0000256" key="10">
    <source>
        <dbReference type="ARBA" id="ARBA00022990"/>
    </source>
</evidence>
<name>Q4PM50_IXOSC</name>
<evidence type="ECO:0000256" key="2">
    <source>
        <dbReference type="ARBA" id="ARBA00004443"/>
    </source>
</evidence>
<keyword evidence="11" id="KW-0496">Mitochondrion</keyword>
<evidence type="ECO:0000256" key="4">
    <source>
        <dbReference type="ARBA" id="ARBA00011533"/>
    </source>
</evidence>
<evidence type="ECO:0000256" key="9">
    <source>
        <dbReference type="ARBA" id="ARBA00022982"/>
    </source>
</evidence>
<dbReference type="PaxDb" id="6945-Q4PM50"/>
<dbReference type="Pfam" id="PF05047">
    <property type="entry name" value="L51_S25_CI-B8"/>
    <property type="match status" value="1"/>
</dbReference>
<dbReference type="InterPro" id="IPR007741">
    <property type="entry name" value="Ribosomal_mL43/mS25/NADH_DH"/>
</dbReference>
<evidence type="ECO:0000313" key="20">
    <source>
        <dbReference type="EnsemblMetazoa" id="ISCW019786-PA"/>
    </source>
</evidence>
<dbReference type="FunFam" id="3.40.30.10:FF:000127">
    <property type="entry name" value="NADH dehydrogenase [ubiquinone] 1 alpha subcomplex subunit 2"/>
    <property type="match status" value="1"/>
</dbReference>
<evidence type="ECO:0000259" key="17">
    <source>
        <dbReference type="SMART" id="SM00916"/>
    </source>
</evidence>
<dbReference type="InParanoid" id="Q4PM50"/>
<reference evidence="19 21" key="3">
    <citation type="submission" date="2008-03" db="EMBL/GenBank/DDBJ databases">
        <title>Annotation of Ixodes scapularis.</title>
        <authorList>
            <consortium name="Ixodes scapularis Genome Project Consortium"/>
            <person name="Caler E."/>
            <person name="Hannick L.I."/>
            <person name="Bidwell S."/>
            <person name="Joardar V."/>
            <person name="Thiagarajan M."/>
            <person name="Amedeo P."/>
            <person name="Galinsky K.J."/>
            <person name="Schobel S."/>
            <person name="Inman J."/>
            <person name="Hostetler J."/>
            <person name="Miller J."/>
            <person name="Hammond M."/>
            <person name="Megy K."/>
            <person name="Lawson D."/>
            <person name="Kodira C."/>
            <person name="Sutton G."/>
            <person name="Meyer J."/>
            <person name="Hill C.A."/>
            <person name="Birren B."/>
            <person name="Nene V."/>
            <person name="Collins F."/>
            <person name="Alarcon-Chaidez F."/>
            <person name="Wikel S."/>
            <person name="Strausberg R."/>
        </authorList>
    </citation>
    <scope>NUCLEOTIDE SEQUENCE [LARGE SCALE GENOMIC DNA]</scope>
    <source>
        <strain evidence="21">Wikel</strain>
        <strain evidence="19">Wikel colony</strain>
    </source>
</reference>
<dbReference type="VEuPathDB" id="VectorBase:ISCP_029979"/>
<keyword evidence="7" id="KW-0679">Respiratory chain</keyword>
<accession>Q4PM50</accession>
<organism evidence="18">
    <name type="scientific">Ixodes scapularis</name>
    <name type="common">Black-legged tick</name>
    <name type="synonym">Deer tick</name>
    <dbReference type="NCBI Taxonomy" id="6945"/>
    <lineage>
        <taxon>Eukaryota</taxon>
        <taxon>Metazoa</taxon>
        <taxon>Ecdysozoa</taxon>
        <taxon>Arthropoda</taxon>
        <taxon>Chelicerata</taxon>
        <taxon>Arachnida</taxon>
        <taxon>Acari</taxon>
        <taxon>Parasitiformes</taxon>
        <taxon>Ixodida</taxon>
        <taxon>Ixodoidea</taxon>
        <taxon>Ixodidae</taxon>
        <taxon>Ixodinae</taxon>
        <taxon>Ixodes</taxon>
    </lineage>
</organism>
<evidence type="ECO:0000313" key="18">
    <source>
        <dbReference type="EMBL" id="AAY66914.1"/>
    </source>
</evidence>
<dbReference type="GO" id="GO:0016491">
    <property type="term" value="F:oxidoreductase activity"/>
    <property type="evidence" value="ECO:0007669"/>
    <property type="project" value="UniProtKB-KW"/>
</dbReference>
<keyword evidence="19" id="KW-0560">Oxidoreductase</keyword>
<feature type="domain" description="Ribosomal protein/NADH dehydrogenase" evidence="17">
    <location>
        <begin position="23"/>
        <end position="96"/>
    </location>
</feature>
<keyword evidence="22" id="KW-1267">Proteomics identification</keyword>
<evidence type="ECO:0000256" key="1">
    <source>
        <dbReference type="ARBA" id="ARBA00003195"/>
    </source>
</evidence>
<evidence type="ECO:0000256" key="12">
    <source>
        <dbReference type="ARBA" id="ARBA00023136"/>
    </source>
</evidence>
<evidence type="ECO:0000313" key="19">
    <source>
        <dbReference type="EMBL" id="EEC10395.1"/>
    </source>
</evidence>
<dbReference type="GO" id="GO:0045271">
    <property type="term" value="C:respiratory chain complex I"/>
    <property type="evidence" value="ECO:0000318"/>
    <property type="project" value="GO_Central"/>
</dbReference>
<dbReference type="GO" id="GO:0005743">
    <property type="term" value="C:mitochondrial inner membrane"/>
    <property type="evidence" value="ECO:0007669"/>
    <property type="project" value="UniProtKB-SubCell"/>
</dbReference>
<dbReference type="OrthoDB" id="10250268at2759"/>
<sequence>MAASKAAAKFGAHLKELRLHLCQKSSESAGVREFITKHYPSLKASNPTLPVLIRECSGVQPKLYARYAFGKESHVPLAGMTADQVLAAVGQIAQKTV</sequence>
<dbReference type="PANTHER" id="PTHR12878:SF0">
    <property type="entry name" value="NADH DEHYDROGENASE [UBIQUINONE] 1 ALPHA SUBCOMPLEX SUBUNIT 2"/>
    <property type="match status" value="1"/>
</dbReference>
<dbReference type="InterPro" id="IPR036249">
    <property type="entry name" value="Thioredoxin-like_sf"/>
</dbReference>
<keyword evidence="9" id="KW-0249">Electron transport</keyword>
<comment type="function">
    <text evidence="1">Accessory subunit of the mitochondrial membrane respiratory chain NADH dehydrogenase (Complex I), that is believed not to be involved in catalysis. Complex I functions in the transfer of electrons from NADH to the respiratory chain. The immediate electron acceptor for the enzyme is believed to be ubiquinone.</text>
</comment>
<evidence type="ECO:0000256" key="11">
    <source>
        <dbReference type="ARBA" id="ARBA00023128"/>
    </source>
</evidence>
<dbReference type="SUPFAM" id="SSF52833">
    <property type="entry name" value="Thioredoxin-like"/>
    <property type="match status" value="1"/>
</dbReference>
<dbReference type="EMBL" id="DS795963">
    <property type="protein sequence ID" value="EEC10395.1"/>
    <property type="molecule type" value="Genomic_DNA"/>
</dbReference>
<comment type="similarity">
    <text evidence="3">Belongs to the complex I NDUFA2 subunit family.</text>
</comment>
<evidence type="ECO:0000256" key="15">
    <source>
        <dbReference type="ARBA" id="ARBA00032513"/>
    </source>
</evidence>
<dbReference type="InterPro" id="IPR016464">
    <property type="entry name" value="NADH_Ub_cplx-1_asu_su-2"/>
</dbReference>
<dbReference type="PANTHER" id="PTHR12878">
    <property type="entry name" value="NADH-UBIQUINONE OXIDOREDUCTASE B8 SUBUNIT"/>
    <property type="match status" value="1"/>
</dbReference>
<keyword evidence="10" id="KW-0007">Acetylation</keyword>
<keyword evidence="21" id="KW-1185">Reference proteome</keyword>
<evidence type="ECO:0000256" key="16">
    <source>
        <dbReference type="PIRSR" id="PIRSR005822-1"/>
    </source>
</evidence>
<keyword evidence="8" id="KW-0999">Mitochondrion inner membrane</keyword>
<keyword evidence="6" id="KW-0813">Transport</keyword>
<keyword evidence="13 16" id="KW-1015">Disulfide bond</keyword>
<evidence type="ECO:0007829" key="22">
    <source>
        <dbReference type="PeptideAtlas" id="Q4PM50"/>
    </source>
</evidence>
<reference evidence="18" key="2">
    <citation type="journal article" date="2006" name="Insect Biochem. Mol. Biol.">
        <title>An annotated catalog of salivary gland transcripts from Ixodes scapularis ticks.</title>
        <authorList>
            <person name="Ribeiro J.M."/>
            <person name="Alarcon-Chaidez F."/>
            <person name="Francischetti I.M."/>
            <person name="Mans B.J."/>
            <person name="Mather T.N."/>
            <person name="Valenzuela J.G."/>
            <person name="Wikel S.K."/>
        </authorList>
    </citation>
    <scope>NUCLEOTIDE SEQUENCE</scope>
    <source>
        <strain evidence="18">Is-all-611</strain>
        <tissue evidence="18">Salivary glands</tissue>
    </source>
</reference>
<evidence type="ECO:0000313" key="21">
    <source>
        <dbReference type="Proteomes" id="UP000001555"/>
    </source>
</evidence>
<evidence type="ECO:0000256" key="7">
    <source>
        <dbReference type="ARBA" id="ARBA00022660"/>
    </source>
</evidence>
<feature type="disulfide bond" description="Redox-active" evidence="16">
    <location>
        <begin position="22"/>
        <end position="56"/>
    </location>
</feature>
<reference evidence="20" key="4">
    <citation type="submission" date="2020-05" db="UniProtKB">
        <authorList>
            <consortium name="EnsemblMetazoa"/>
        </authorList>
    </citation>
    <scope>IDENTIFICATION</scope>
    <source>
        <strain evidence="20">wikel</strain>
    </source>
</reference>
<evidence type="ECO:0000256" key="8">
    <source>
        <dbReference type="ARBA" id="ARBA00022792"/>
    </source>
</evidence>
<dbReference type="EnsemblMetazoa" id="ISCW019786-RA">
    <property type="protein sequence ID" value="ISCW019786-PA"/>
    <property type="gene ID" value="ISCW019786"/>
</dbReference>
<dbReference type="VEuPathDB" id="VectorBase:ISCW019786"/>
<evidence type="ECO:0000256" key="5">
    <source>
        <dbReference type="ARBA" id="ARBA00016394"/>
    </source>
</evidence>
<evidence type="ECO:0000256" key="3">
    <source>
        <dbReference type="ARBA" id="ARBA00008939"/>
    </source>
</evidence>
<dbReference type="VEuPathDB" id="VectorBase:ISCI019786"/>
<protein>
    <recommendedName>
        <fullName evidence="5">NADH dehydrogenase [ubiquinone] 1 alpha subcomplex subunit 2</fullName>
    </recommendedName>
    <alternativeName>
        <fullName evidence="14">Complex I-B8</fullName>
    </alternativeName>
    <alternativeName>
        <fullName evidence="15">NADH-ubiquinone oxidoreductase B8 subunit</fullName>
    </alternativeName>
</protein>
<dbReference type="EMBL" id="DQ066277">
    <property type="protein sequence ID" value="AAY66914.1"/>
    <property type="molecule type" value="mRNA"/>
</dbReference>
<reference evidence="18" key="1">
    <citation type="submission" date="2005-05" db="EMBL/GenBank/DDBJ databases">
        <authorList>
            <person name="Tseng H.-P."/>
            <person name="Hseu T.-H."/>
            <person name="Buhler D.R."/>
            <person name="Wang W.-D."/>
            <person name="Tsai H.-L."/>
            <person name="Hu C.-H."/>
        </authorList>
    </citation>
    <scope>NUCLEOTIDE SEQUENCE</scope>
    <source>
        <strain evidence="18">Is-all-611</strain>
        <tissue evidence="18">Salivary glands</tissue>
    </source>
</reference>
<dbReference type="KEGG" id="isc:8031708"/>
<dbReference type="HOGENOM" id="CLU_110897_1_1_1"/>
<gene>
    <name evidence="20" type="primary">8031708</name>
    <name evidence="19" type="ORF">IscW_ISCW019786</name>
</gene>
<comment type="subunit">
    <text evidence="4">Complex I is composed of 45 different subunits.</text>
</comment>
<dbReference type="OMA" id="FIEQQYV"/>
<dbReference type="Proteomes" id="UP000001555">
    <property type="component" value="Unassembled WGS sequence"/>
</dbReference>
<comment type="subcellular location">
    <subcellularLocation>
        <location evidence="2">Mitochondrion inner membrane</location>
        <topology evidence="2">Peripheral membrane protein</topology>
        <orientation evidence="2">Matrix side</orientation>
    </subcellularLocation>
</comment>